<reference evidence="2 3" key="1">
    <citation type="submission" date="2018-05" db="EMBL/GenBank/DDBJ databases">
        <title>Draft genome sequence of Scytalidium lignicola DSM 105466, a ubiquitous saprotrophic fungus.</title>
        <authorList>
            <person name="Buettner E."/>
            <person name="Gebauer A.M."/>
            <person name="Hofrichter M."/>
            <person name="Liers C."/>
            <person name="Kellner H."/>
        </authorList>
    </citation>
    <scope>NUCLEOTIDE SEQUENCE [LARGE SCALE GENOMIC DNA]</scope>
    <source>
        <strain evidence="2 3">DSM 105466</strain>
    </source>
</reference>
<proteinExistence type="predicted"/>
<dbReference type="OrthoDB" id="3687641at2759"/>
<evidence type="ECO:0000256" key="1">
    <source>
        <dbReference type="SAM" id="Phobius"/>
    </source>
</evidence>
<gene>
    <name evidence="2" type="ORF">B7463_g4767</name>
</gene>
<keyword evidence="1" id="KW-0812">Transmembrane</keyword>
<dbReference type="EMBL" id="NCSJ02000073">
    <property type="protein sequence ID" value="RFU31579.1"/>
    <property type="molecule type" value="Genomic_DNA"/>
</dbReference>
<keyword evidence="1" id="KW-0472">Membrane</keyword>
<organism evidence="2 3">
    <name type="scientific">Scytalidium lignicola</name>
    <name type="common">Hyphomycete</name>
    <dbReference type="NCBI Taxonomy" id="5539"/>
    <lineage>
        <taxon>Eukaryota</taxon>
        <taxon>Fungi</taxon>
        <taxon>Dikarya</taxon>
        <taxon>Ascomycota</taxon>
        <taxon>Pezizomycotina</taxon>
        <taxon>Leotiomycetes</taxon>
        <taxon>Leotiomycetes incertae sedis</taxon>
        <taxon>Scytalidium</taxon>
    </lineage>
</organism>
<feature type="non-terminal residue" evidence="2">
    <location>
        <position position="195"/>
    </location>
</feature>
<dbReference type="AlphaFoldDB" id="A0A3E2HDU6"/>
<protein>
    <submittedName>
        <fullName evidence="2">Uncharacterized protein</fullName>
    </submittedName>
</protein>
<keyword evidence="1" id="KW-1133">Transmembrane helix</keyword>
<evidence type="ECO:0000313" key="2">
    <source>
        <dbReference type="EMBL" id="RFU31579.1"/>
    </source>
</evidence>
<feature type="non-terminal residue" evidence="2">
    <location>
        <position position="1"/>
    </location>
</feature>
<evidence type="ECO:0000313" key="3">
    <source>
        <dbReference type="Proteomes" id="UP000258309"/>
    </source>
</evidence>
<name>A0A3E2HDU6_SCYLI</name>
<keyword evidence="3" id="KW-1185">Reference proteome</keyword>
<dbReference type="Proteomes" id="UP000258309">
    <property type="component" value="Unassembled WGS sequence"/>
</dbReference>
<comment type="caution">
    <text evidence="2">The sequence shown here is derived from an EMBL/GenBank/DDBJ whole genome shotgun (WGS) entry which is preliminary data.</text>
</comment>
<feature type="transmembrane region" description="Helical" evidence="1">
    <location>
        <begin position="47"/>
        <end position="65"/>
    </location>
</feature>
<sequence>MSRTSSEDEHSTFLEPYNNESKEYAPVFALDHENPNCNSRRARRRHLVAVVLLSAAFSILATLATQQISARLFHHNSQNSGSSLPDLNLPTLGDMMKTYEFEPIFVQHPSNETNQAWADLIPKGKGFVSLEKLEAAGEVPAIPPTSLSVPPPLRVLRRRGRQHGQRDAHDALLRVSAAEHHVCGGQLPGAVQGGL</sequence>
<accession>A0A3E2HDU6</accession>